<dbReference type="PANTHER" id="PTHR46114:SF1">
    <property type="entry name" value="ZAD DOMAIN-CONTAINING PROTEIN"/>
    <property type="match status" value="1"/>
</dbReference>
<proteinExistence type="predicted"/>
<organism evidence="1 2">
    <name type="scientific">Trichinella nativa</name>
    <dbReference type="NCBI Taxonomy" id="6335"/>
    <lineage>
        <taxon>Eukaryota</taxon>
        <taxon>Metazoa</taxon>
        <taxon>Ecdysozoa</taxon>
        <taxon>Nematoda</taxon>
        <taxon>Enoplea</taxon>
        <taxon>Dorylaimia</taxon>
        <taxon>Trichinellida</taxon>
        <taxon>Trichinellidae</taxon>
        <taxon>Trichinella</taxon>
    </lineage>
</organism>
<comment type="caution">
    <text evidence="1">The sequence shown here is derived from an EMBL/GenBank/DDBJ whole genome shotgun (WGS) entry which is preliminary data.</text>
</comment>
<dbReference type="PANTHER" id="PTHR46114">
    <property type="entry name" value="APPLE DOMAIN-CONTAINING PROTEIN"/>
    <property type="match status" value="1"/>
</dbReference>
<gene>
    <name evidence="1" type="ORF">D917_00776</name>
</gene>
<evidence type="ECO:0000313" key="1">
    <source>
        <dbReference type="EMBL" id="OUC40091.1"/>
    </source>
</evidence>
<dbReference type="Proteomes" id="UP000243006">
    <property type="component" value="Unassembled WGS sequence"/>
</dbReference>
<evidence type="ECO:0000313" key="2">
    <source>
        <dbReference type="Proteomes" id="UP000243006"/>
    </source>
</evidence>
<protein>
    <submittedName>
        <fullName evidence="1">Uncharacterized protein</fullName>
    </submittedName>
</protein>
<reference evidence="1 2" key="1">
    <citation type="submission" date="2015-04" db="EMBL/GenBank/DDBJ databases">
        <title>Draft genome of the roundworm Trichinella nativa.</title>
        <authorList>
            <person name="Mitreva M."/>
        </authorList>
    </citation>
    <scope>NUCLEOTIDE SEQUENCE [LARGE SCALE GENOMIC DNA]</scope>
    <source>
        <strain evidence="1 2">ISS45</strain>
    </source>
</reference>
<dbReference type="AlphaFoldDB" id="A0A1Y3E528"/>
<name>A0A1Y3E528_9BILA</name>
<accession>A0A1Y3E528</accession>
<dbReference type="EMBL" id="LVZM01023283">
    <property type="protein sequence ID" value="OUC40091.1"/>
    <property type="molecule type" value="Genomic_DNA"/>
</dbReference>
<sequence>MTFVFSHHVLFFQPCYITVSTIVPLDKNGTCFQYLCTQFHLLSDAKLKEGIFIGPDIQKLIKDKLFSSTMKQVEEEA</sequence>